<accession>A0A939ECX7</accession>
<gene>
    <name evidence="1" type="ORF">JF539_03090</name>
</gene>
<protein>
    <recommendedName>
        <fullName evidence="3">Phasin protein</fullName>
    </recommendedName>
</protein>
<evidence type="ECO:0000313" key="1">
    <source>
        <dbReference type="EMBL" id="MBN9669309.1"/>
    </source>
</evidence>
<comment type="caution">
    <text evidence="1">The sequence shown here is derived from an EMBL/GenBank/DDBJ whole genome shotgun (WGS) entry which is preliminary data.</text>
</comment>
<evidence type="ECO:0008006" key="3">
    <source>
        <dbReference type="Google" id="ProtNLM"/>
    </source>
</evidence>
<dbReference type="Proteomes" id="UP000664096">
    <property type="component" value="Unassembled WGS sequence"/>
</dbReference>
<evidence type="ECO:0000313" key="2">
    <source>
        <dbReference type="Proteomes" id="UP000664096"/>
    </source>
</evidence>
<dbReference type="AlphaFoldDB" id="A0A939ECX7"/>
<organism evidence="1 2">
    <name type="scientific">Roseibium aggregatum</name>
    <dbReference type="NCBI Taxonomy" id="187304"/>
    <lineage>
        <taxon>Bacteria</taxon>
        <taxon>Pseudomonadati</taxon>
        <taxon>Pseudomonadota</taxon>
        <taxon>Alphaproteobacteria</taxon>
        <taxon>Hyphomicrobiales</taxon>
        <taxon>Stappiaceae</taxon>
        <taxon>Roseibium</taxon>
    </lineage>
</organism>
<proteinExistence type="predicted"/>
<dbReference type="RefSeq" id="WP_207138881.1">
    <property type="nucleotide sequence ID" value="NZ_JAEKJZ010000001.1"/>
</dbReference>
<dbReference type="EMBL" id="JAEKJZ010000001">
    <property type="protein sequence ID" value="MBN9669309.1"/>
    <property type="molecule type" value="Genomic_DNA"/>
</dbReference>
<reference evidence="1" key="1">
    <citation type="submission" date="2020-12" db="EMBL/GenBank/DDBJ databases">
        <title>Oil enriched cultivation method for isolating marine PHA-producing bacteria.</title>
        <authorList>
            <person name="Zheng W."/>
            <person name="Yu S."/>
            <person name="Huang Y."/>
        </authorList>
    </citation>
    <scope>NUCLEOTIDE SEQUENCE</scope>
    <source>
        <strain evidence="1">SY-2-12</strain>
    </source>
</reference>
<name>A0A939ECX7_9HYPH</name>
<sequence>MALKTSSQGKKPTEVWAPFPYQDGNPFVHAADIQTRCAKTVLEWQIEMVNFLKFRLVKDVAFVEALSKPQRPSETLSGISDYMLEAIDDYSREAAKAATFGSRMTVDTANQVKKKTEDLVAELKSAATAGI</sequence>